<protein>
    <submittedName>
        <fullName evidence="11">Pre-mRNA splicing factor-domain-containing protein</fullName>
    </submittedName>
</protein>
<organism evidence="11 12">
    <name type="scientific">Olpidium bornovanus</name>
    <dbReference type="NCBI Taxonomy" id="278681"/>
    <lineage>
        <taxon>Eukaryota</taxon>
        <taxon>Fungi</taxon>
        <taxon>Fungi incertae sedis</taxon>
        <taxon>Olpidiomycota</taxon>
        <taxon>Olpidiomycotina</taxon>
        <taxon>Olpidiomycetes</taxon>
        <taxon>Olpidiales</taxon>
        <taxon>Olpidiaceae</taxon>
        <taxon>Olpidium</taxon>
    </lineage>
</organism>
<evidence type="ECO:0000256" key="8">
    <source>
        <dbReference type="SAM" id="Coils"/>
    </source>
</evidence>
<comment type="similarity">
    <text evidence="2">Belongs to the CWC25 family.</text>
</comment>
<keyword evidence="4" id="KW-0747">Spliceosome</keyword>
<evidence type="ECO:0000259" key="10">
    <source>
        <dbReference type="SMART" id="SM01083"/>
    </source>
</evidence>
<dbReference type="Pfam" id="PF12542">
    <property type="entry name" value="CWC25"/>
    <property type="match status" value="1"/>
</dbReference>
<keyword evidence="12" id="KW-1185">Reference proteome</keyword>
<keyword evidence="6" id="KW-0508">mRNA splicing</keyword>
<reference evidence="11 12" key="1">
    <citation type="journal article" name="Sci. Rep.">
        <title>Genome-scale phylogenetic analyses confirm Olpidium as the closest living zoosporic fungus to the non-flagellated, terrestrial fungi.</title>
        <authorList>
            <person name="Chang Y."/>
            <person name="Rochon D."/>
            <person name="Sekimoto S."/>
            <person name="Wang Y."/>
            <person name="Chovatia M."/>
            <person name="Sandor L."/>
            <person name="Salamov A."/>
            <person name="Grigoriev I.V."/>
            <person name="Stajich J.E."/>
            <person name="Spatafora J.W."/>
        </authorList>
    </citation>
    <scope>NUCLEOTIDE SEQUENCE [LARGE SCALE GENOMIC DNA]</scope>
    <source>
        <strain evidence="11">S191</strain>
    </source>
</reference>
<evidence type="ECO:0000256" key="9">
    <source>
        <dbReference type="SAM" id="MobiDB-lite"/>
    </source>
</evidence>
<dbReference type="Proteomes" id="UP000673691">
    <property type="component" value="Unassembled WGS sequence"/>
</dbReference>
<evidence type="ECO:0000256" key="5">
    <source>
        <dbReference type="ARBA" id="ARBA00023054"/>
    </source>
</evidence>
<evidence type="ECO:0000256" key="7">
    <source>
        <dbReference type="ARBA" id="ARBA00023242"/>
    </source>
</evidence>
<name>A0A8H7ZQC8_9FUNG</name>
<dbReference type="SMART" id="SM01083">
    <property type="entry name" value="Cir_N"/>
    <property type="match status" value="1"/>
</dbReference>
<accession>A0A8H7ZQC8</accession>
<evidence type="ECO:0000256" key="1">
    <source>
        <dbReference type="ARBA" id="ARBA00004123"/>
    </source>
</evidence>
<keyword evidence="7" id="KW-0539">Nucleus</keyword>
<dbReference type="InterPro" id="IPR051376">
    <property type="entry name" value="CWC25_splicing_factor"/>
</dbReference>
<feature type="compositionally biased region" description="Basic residues" evidence="9">
    <location>
        <begin position="184"/>
        <end position="196"/>
    </location>
</feature>
<comment type="subcellular location">
    <subcellularLocation>
        <location evidence="1">Nucleus</location>
    </subcellularLocation>
</comment>
<evidence type="ECO:0000256" key="3">
    <source>
        <dbReference type="ARBA" id="ARBA00022664"/>
    </source>
</evidence>
<feature type="coiled-coil region" evidence="8">
    <location>
        <begin position="37"/>
        <end position="64"/>
    </location>
</feature>
<evidence type="ECO:0000313" key="12">
    <source>
        <dbReference type="Proteomes" id="UP000673691"/>
    </source>
</evidence>
<dbReference type="GO" id="GO:0005684">
    <property type="term" value="C:U2-type spliceosomal complex"/>
    <property type="evidence" value="ECO:0007669"/>
    <property type="project" value="TreeGrafter"/>
</dbReference>
<proteinExistence type="inferred from homology"/>
<dbReference type="AlphaFoldDB" id="A0A8H7ZQC8"/>
<dbReference type="OrthoDB" id="21123at2759"/>
<dbReference type="Pfam" id="PF10197">
    <property type="entry name" value="Cir_N"/>
    <property type="match status" value="1"/>
</dbReference>
<feature type="domain" description="CBF1-interacting co-repressor CIR N-terminal" evidence="10">
    <location>
        <begin position="25"/>
        <end position="61"/>
    </location>
</feature>
<evidence type="ECO:0000256" key="4">
    <source>
        <dbReference type="ARBA" id="ARBA00022728"/>
    </source>
</evidence>
<evidence type="ECO:0000256" key="6">
    <source>
        <dbReference type="ARBA" id="ARBA00023187"/>
    </source>
</evidence>
<dbReference type="GO" id="GO:0000398">
    <property type="term" value="P:mRNA splicing, via spliceosome"/>
    <property type="evidence" value="ECO:0007669"/>
    <property type="project" value="TreeGrafter"/>
</dbReference>
<sequence length="229" mass="26773">MPSFPRRRFLAHLKQSGGDLNLKKSWHTGTLKNIGRVWKKEQDAKAEQAKLAELQKEMAQERAVEELQRLQERAGLKVRSQKLDWMYSVGPGQAPSLREAETEAFLLGKKKVDSLLEAGEKKVLSTTSEFNPISLVNSKANSKRDIQAKVREDPLLAIRRQEQASIETIISNPLKMREIEREKERRRKEKKEKKRRREEEMGEKRSRRRKTMPVFRIRFGRRRSGGEEL</sequence>
<dbReference type="EMBL" id="JAEFCI010010259">
    <property type="protein sequence ID" value="KAG5457330.1"/>
    <property type="molecule type" value="Genomic_DNA"/>
</dbReference>
<comment type="caution">
    <text evidence="11">The sequence shown here is derived from an EMBL/GenBank/DDBJ whole genome shotgun (WGS) entry which is preliminary data.</text>
</comment>
<evidence type="ECO:0000313" key="11">
    <source>
        <dbReference type="EMBL" id="KAG5457330.1"/>
    </source>
</evidence>
<keyword evidence="5 8" id="KW-0175">Coiled coil</keyword>
<dbReference type="PANTHER" id="PTHR16196:SF0">
    <property type="entry name" value="PRE-MRNA-SPLICING FACTOR CWC25 HOMOLOG"/>
    <property type="match status" value="1"/>
</dbReference>
<dbReference type="InterPro" id="IPR022209">
    <property type="entry name" value="CWC25"/>
</dbReference>
<dbReference type="InterPro" id="IPR019339">
    <property type="entry name" value="CIR_N_dom"/>
</dbReference>
<evidence type="ECO:0000256" key="2">
    <source>
        <dbReference type="ARBA" id="ARBA00006695"/>
    </source>
</evidence>
<gene>
    <name evidence="11" type="ORF">BJ554DRAFT_2690</name>
</gene>
<feature type="region of interest" description="Disordered" evidence="9">
    <location>
        <begin position="173"/>
        <end position="229"/>
    </location>
</feature>
<keyword evidence="3" id="KW-0507">mRNA processing</keyword>
<dbReference type="PANTHER" id="PTHR16196">
    <property type="entry name" value="CELL CYCLE CONTROL PROTEIN CWF25"/>
    <property type="match status" value="1"/>
</dbReference>